<evidence type="ECO:0000256" key="6">
    <source>
        <dbReference type="ARBA" id="ARBA00048117"/>
    </source>
</evidence>
<proteinExistence type="inferred from homology"/>
<reference evidence="9" key="2">
    <citation type="journal article" date="2022" name="Microb. Genom.">
        <title>A chromosome-scale genome assembly of the tomato pathogen Cladosporium fulvum reveals a compartmentalized genome architecture and the presence of a dispensable chromosome.</title>
        <authorList>
            <person name="Zaccaron A.Z."/>
            <person name="Chen L.H."/>
            <person name="Samaras A."/>
            <person name="Stergiopoulos I."/>
        </authorList>
    </citation>
    <scope>NUCLEOTIDE SEQUENCE</scope>
    <source>
        <strain evidence="9">Race5_Kim</strain>
    </source>
</reference>
<dbReference type="KEGG" id="ffu:CLAFUR5_01143"/>
<evidence type="ECO:0000256" key="2">
    <source>
        <dbReference type="ARBA" id="ARBA00022679"/>
    </source>
</evidence>
<gene>
    <name evidence="9" type="ORF">CLAFUR5_01143</name>
</gene>
<dbReference type="EMBL" id="CP090163">
    <property type="protein sequence ID" value="UJO12358.1"/>
    <property type="molecule type" value="Genomic_DNA"/>
</dbReference>
<dbReference type="HAMAP" id="MF_01445">
    <property type="entry name" value="TsaD"/>
    <property type="match status" value="1"/>
</dbReference>
<sequence>MFPFIVHRCVTYIRAHVHLFSLHHSLATLLPSGLMPSRLWHRNAACSLSHHHHFRRSARWTARPTPPLTPAPCSHAHSHTCIHVPGTSARLLTTLAIETSCDDTAVAVAEQALSGQLKVHFHEKITANNDAYNGIHPLVALQSHQSNLASLVQKALGCSPRPDFVAATRGPGMRSNLSVGLDTAKGLALGLDVPFLGIHHMQAHALTPRLVTAMLDSKRSNAAIEPQYPFLTVLASGGHTMLLSSIGLTEHAILAETQDIALGDYLDKAARAIVPQASLETPYGKALEDFAFPHGSRDYRYTPPARRQNELQARKSTWGWALRPPFAESKGGEKTSRRMAFSFAGLLSSVERFLARSIDANGRLTDELREAEDVSLEERRDLAHETQRLAFEHLASRILLYLSNVDATKVSTVVVSGGVASNLFLRHVLRAMLDARGFTYIDCAFPPIALCTDNALMIAWAALEMWHAGYRSSLDIQPIRKWSMDSRAGDGGVLGVGGWIKAATSGGHQCPE</sequence>
<dbReference type="GO" id="GO:0046872">
    <property type="term" value="F:metal ion binding"/>
    <property type="evidence" value="ECO:0007669"/>
    <property type="project" value="UniProtKB-KW"/>
</dbReference>
<protein>
    <recommendedName>
        <fullName evidence="1">N(6)-L-threonylcarbamoyladenine synthase</fullName>
        <ecNumber evidence="1">2.3.1.234</ecNumber>
    </recommendedName>
</protein>
<keyword evidence="10" id="KW-1185">Reference proteome</keyword>
<dbReference type="InterPro" id="IPR017860">
    <property type="entry name" value="Peptidase_M22_CS"/>
</dbReference>
<dbReference type="SUPFAM" id="SSF53067">
    <property type="entry name" value="Actin-like ATPase domain"/>
    <property type="match status" value="2"/>
</dbReference>
<dbReference type="Proteomes" id="UP000756132">
    <property type="component" value="Chromosome 1"/>
</dbReference>
<dbReference type="GO" id="GO:0072670">
    <property type="term" value="P:mitochondrial tRNA threonylcarbamoyladenosine modification"/>
    <property type="evidence" value="ECO:0007669"/>
    <property type="project" value="TreeGrafter"/>
</dbReference>
<evidence type="ECO:0000256" key="5">
    <source>
        <dbReference type="ARBA" id="ARBA00023315"/>
    </source>
</evidence>
<dbReference type="InterPro" id="IPR017861">
    <property type="entry name" value="KAE1/TsaD"/>
</dbReference>
<dbReference type="GO" id="GO:0061711">
    <property type="term" value="F:tRNA N(6)-L-threonylcarbamoyladenine synthase activity"/>
    <property type="evidence" value="ECO:0007669"/>
    <property type="project" value="UniProtKB-EC"/>
</dbReference>
<dbReference type="PANTHER" id="PTHR11735">
    <property type="entry name" value="TRNA N6-ADENOSINE THREONYLCARBAMOYLTRANSFERASE"/>
    <property type="match status" value="1"/>
</dbReference>
<comment type="subunit">
    <text evidence="7">Homodimer.</text>
</comment>
<evidence type="ECO:0000256" key="3">
    <source>
        <dbReference type="ARBA" id="ARBA00022694"/>
    </source>
</evidence>
<keyword evidence="4 7" id="KW-0479">Metal-binding</keyword>
<dbReference type="RefSeq" id="XP_047756724.1">
    <property type="nucleotide sequence ID" value="XM_047900291.1"/>
</dbReference>
<name>A0A9Q8P3W6_PASFU</name>
<reference evidence="9" key="1">
    <citation type="submission" date="2021-12" db="EMBL/GenBank/DDBJ databases">
        <authorList>
            <person name="Zaccaron A."/>
            <person name="Stergiopoulos I."/>
        </authorList>
    </citation>
    <scope>NUCLEOTIDE SEQUENCE</scope>
    <source>
        <strain evidence="9">Race5_Kim</strain>
    </source>
</reference>
<dbReference type="PRINTS" id="PR00789">
    <property type="entry name" value="OSIALOPTASE"/>
</dbReference>
<evidence type="ECO:0000256" key="7">
    <source>
        <dbReference type="HAMAP-Rule" id="MF_03179"/>
    </source>
</evidence>
<keyword evidence="2 7" id="KW-0808">Transferase</keyword>
<dbReference type="PANTHER" id="PTHR11735:SF6">
    <property type="entry name" value="TRNA N6-ADENOSINE THREONYLCARBAMOYLTRANSFERASE, MITOCHONDRIAL"/>
    <property type="match status" value="1"/>
</dbReference>
<comment type="similarity">
    <text evidence="7">Belongs to the KAE1 / TsaD family.</text>
</comment>
<evidence type="ECO:0000256" key="4">
    <source>
        <dbReference type="ARBA" id="ARBA00022723"/>
    </source>
</evidence>
<dbReference type="Pfam" id="PF00814">
    <property type="entry name" value="TsaD"/>
    <property type="match status" value="1"/>
</dbReference>
<dbReference type="InterPro" id="IPR043129">
    <property type="entry name" value="ATPase_NBD"/>
</dbReference>
<accession>A0A9Q8P3W6</accession>
<dbReference type="Gene3D" id="3.30.420.40">
    <property type="match status" value="2"/>
</dbReference>
<keyword evidence="3 7" id="KW-0819">tRNA processing</keyword>
<dbReference type="GO" id="GO:0005739">
    <property type="term" value="C:mitochondrion"/>
    <property type="evidence" value="ECO:0007669"/>
    <property type="project" value="UniProtKB-SubCell"/>
</dbReference>
<organism evidence="9 10">
    <name type="scientific">Passalora fulva</name>
    <name type="common">Tomato leaf mold</name>
    <name type="synonym">Cladosporium fulvum</name>
    <dbReference type="NCBI Taxonomy" id="5499"/>
    <lineage>
        <taxon>Eukaryota</taxon>
        <taxon>Fungi</taxon>
        <taxon>Dikarya</taxon>
        <taxon>Ascomycota</taxon>
        <taxon>Pezizomycotina</taxon>
        <taxon>Dothideomycetes</taxon>
        <taxon>Dothideomycetidae</taxon>
        <taxon>Mycosphaerellales</taxon>
        <taxon>Mycosphaerellaceae</taxon>
        <taxon>Fulvia</taxon>
    </lineage>
</organism>
<feature type="domain" description="Gcp-like" evidence="8">
    <location>
        <begin position="127"/>
        <end position="460"/>
    </location>
</feature>
<comment type="catalytic activity">
    <reaction evidence="6 7">
        <text>L-threonylcarbamoyladenylate + adenosine(37) in tRNA = N(6)-L-threonylcarbamoyladenosine(37) in tRNA + AMP + H(+)</text>
        <dbReference type="Rhea" id="RHEA:37059"/>
        <dbReference type="Rhea" id="RHEA-COMP:10162"/>
        <dbReference type="Rhea" id="RHEA-COMP:10163"/>
        <dbReference type="ChEBI" id="CHEBI:15378"/>
        <dbReference type="ChEBI" id="CHEBI:73682"/>
        <dbReference type="ChEBI" id="CHEBI:74411"/>
        <dbReference type="ChEBI" id="CHEBI:74418"/>
        <dbReference type="ChEBI" id="CHEBI:456215"/>
        <dbReference type="EC" id="2.3.1.234"/>
    </reaction>
</comment>
<dbReference type="AlphaFoldDB" id="A0A9Q8P3W6"/>
<evidence type="ECO:0000259" key="8">
    <source>
        <dbReference type="Pfam" id="PF00814"/>
    </source>
</evidence>
<comment type="function">
    <text evidence="7">Required for the formation of a threonylcarbamoyl group on adenosine at position 37 (t(6)A37) in mitochondrial tRNAs that read codons beginning with adenine. Probably involved in the transfer of the threonylcarbamoyl moiety of threonylcarbamoyl-AMP (TC-AMP) to the N6 group of A37. Involved in mitochondrial genome maintenance.</text>
</comment>
<keyword evidence="7" id="KW-0496">Mitochondrion</keyword>
<dbReference type="InterPro" id="IPR000905">
    <property type="entry name" value="Gcp-like_dom"/>
</dbReference>
<keyword evidence="5 7" id="KW-0012">Acyltransferase</keyword>
<evidence type="ECO:0000313" key="10">
    <source>
        <dbReference type="Proteomes" id="UP000756132"/>
    </source>
</evidence>
<dbReference type="OrthoDB" id="10259622at2759"/>
<evidence type="ECO:0000313" key="9">
    <source>
        <dbReference type="EMBL" id="UJO12358.1"/>
    </source>
</evidence>
<comment type="cofactor">
    <cofactor evidence="7">
        <name>a divalent metal cation</name>
        <dbReference type="ChEBI" id="CHEBI:60240"/>
    </cofactor>
    <text evidence="7">Binds 1 divalent metal cation per subunit.</text>
</comment>
<evidence type="ECO:0000256" key="1">
    <source>
        <dbReference type="ARBA" id="ARBA00012156"/>
    </source>
</evidence>
<dbReference type="PROSITE" id="PS01016">
    <property type="entry name" value="GLYCOPROTEASE"/>
    <property type="match status" value="1"/>
</dbReference>
<comment type="subcellular location">
    <subcellularLocation>
        <location evidence="7">Mitochondrion</location>
    </subcellularLocation>
</comment>
<dbReference type="InterPro" id="IPR022450">
    <property type="entry name" value="TsaD"/>
</dbReference>
<dbReference type="EC" id="2.3.1.234" evidence="1"/>
<dbReference type="GeneID" id="71981021"/>